<dbReference type="EMBL" id="JAPEUV010000033">
    <property type="protein sequence ID" value="KAJ4338107.1"/>
    <property type="molecule type" value="Genomic_DNA"/>
</dbReference>
<dbReference type="Pfam" id="PF13302">
    <property type="entry name" value="Acetyltransf_3"/>
    <property type="match status" value="1"/>
</dbReference>
<accession>A0A9W8X1D1</accession>
<dbReference type="FunFam" id="3.40.630.30:FF:000047">
    <property type="entry name" value="Acetyltransferase, GNAT family"/>
    <property type="match status" value="1"/>
</dbReference>
<dbReference type="AlphaFoldDB" id="A0A9W8X1D1"/>
<name>A0A9W8X1D1_9PLEO</name>
<dbReference type="InterPro" id="IPR000182">
    <property type="entry name" value="GNAT_dom"/>
</dbReference>
<protein>
    <recommendedName>
        <fullName evidence="2">N-acetyltransferase domain-containing protein</fullName>
    </recommendedName>
</protein>
<dbReference type="GO" id="GO:1990189">
    <property type="term" value="F:protein N-terminal-serine acetyltransferase activity"/>
    <property type="evidence" value="ECO:0007669"/>
    <property type="project" value="TreeGrafter"/>
</dbReference>
<evidence type="ECO:0000313" key="3">
    <source>
        <dbReference type="EMBL" id="KAJ4338107.1"/>
    </source>
</evidence>
<feature type="domain" description="N-acetyltransferase" evidence="2">
    <location>
        <begin position="33"/>
        <end position="202"/>
    </location>
</feature>
<evidence type="ECO:0000313" key="4">
    <source>
        <dbReference type="Proteomes" id="UP001140562"/>
    </source>
</evidence>
<evidence type="ECO:0000256" key="1">
    <source>
        <dbReference type="SAM" id="MobiDB-lite"/>
    </source>
</evidence>
<comment type="caution">
    <text evidence="3">The sequence shown here is derived from an EMBL/GenBank/DDBJ whole genome shotgun (WGS) entry which is preliminary data.</text>
</comment>
<gene>
    <name evidence="3" type="ORF">N0V87_004255</name>
</gene>
<dbReference type="PANTHER" id="PTHR43441:SF2">
    <property type="entry name" value="FAMILY ACETYLTRANSFERASE, PUTATIVE (AFU_ORTHOLOGUE AFUA_7G00850)-RELATED"/>
    <property type="match status" value="1"/>
</dbReference>
<dbReference type="PANTHER" id="PTHR43441">
    <property type="entry name" value="RIBOSOMAL-PROTEIN-SERINE ACETYLTRANSFERASE"/>
    <property type="match status" value="1"/>
</dbReference>
<keyword evidence="4" id="KW-1185">Reference proteome</keyword>
<dbReference type="InterPro" id="IPR016181">
    <property type="entry name" value="Acyl_CoA_acyltransferase"/>
</dbReference>
<dbReference type="Proteomes" id="UP001140562">
    <property type="component" value="Unassembled WGS sequence"/>
</dbReference>
<dbReference type="InterPro" id="IPR051908">
    <property type="entry name" value="Ribosomal_N-acetyltransferase"/>
</dbReference>
<dbReference type="GO" id="GO:0008999">
    <property type="term" value="F:protein-N-terminal-alanine acetyltransferase activity"/>
    <property type="evidence" value="ECO:0007669"/>
    <property type="project" value="TreeGrafter"/>
</dbReference>
<dbReference type="Gene3D" id="3.40.630.30">
    <property type="match status" value="1"/>
</dbReference>
<sequence>MTDITDDARFGPAVPDTPATAPSRDARLVGQYVTVVALEAQHARDMYSLVEGTENSSLFAYLFDGPSASPASFEENLTQKASTTNPWFYCFMLNGTLDSSPRPVGYASLMRMDLPNRVIEVGNILFTSALQRTPAATEAMYLLARYVFEDLRFRRYEWKCNSLNAPSRRAAERLGFTYEGTSRQHMIARGHNRDTSWFSMLDSEWPSVKKGLEAWLDASNFGSGGKQKNTLEQMRSA</sequence>
<dbReference type="OrthoDB" id="41238at2759"/>
<proteinExistence type="predicted"/>
<feature type="region of interest" description="Disordered" evidence="1">
    <location>
        <begin position="1"/>
        <end position="22"/>
    </location>
</feature>
<reference evidence="3" key="1">
    <citation type="submission" date="2022-10" db="EMBL/GenBank/DDBJ databases">
        <title>Tapping the CABI collections for fungal endophytes: first genome assemblies for Collariella, Neodidymelliopsis, Ascochyta clinopodiicola, Didymella pomorum, Didymosphaeria variabile, Neocosmospora piperis and Neocucurbitaria cava.</title>
        <authorList>
            <person name="Hill R."/>
        </authorList>
    </citation>
    <scope>NUCLEOTIDE SEQUENCE</scope>
    <source>
        <strain evidence="3">IMI 360193</strain>
    </source>
</reference>
<dbReference type="PROSITE" id="PS51186">
    <property type="entry name" value="GNAT"/>
    <property type="match status" value="1"/>
</dbReference>
<evidence type="ECO:0000259" key="2">
    <source>
        <dbReference type="PROSITE" id="PS51186"/>
    </source>
</evidence>
<dbReference type="SUPFAM" id="SSF55729">
    <property type="entry name" value="Acyl-CoA N-acyltransferases (Nat)"/>
    <property type="match status" value="1"/>
</dbReference>
<organism evidence="3 4">
    <name type="scientific">Didymella glomerata</name>
    <dbReference type="NCBI Taxonomy" id="749621"/>
    <lineage>
        <taxon>Eukaryota</taxon>
        <taxon>Fungi</taxon>
        <taxon>Dikarya</taxon>
        <taxon>Ascomycota</taxon>
        <taxon>Pezizomycotina</taxon>
        <taxon>Dothideomycetes</taxon>
        <taxon>Pleosporomycetidae</taxon>
        <taxon>Pleosporales</taxon>
        <taxon>Pleosporineae</taxon>
        <taxon>Didymellaceae</taxon>
        <taxon>Didymella</taxon>
    </lineage>
</organism>